<keyword evidence="3 5" id="KW-1133">Transmembrane helix</keyword>
<evidence type="ECO:0000256" key="4">
    <source>
        <dbReference type="ARBA" id="ARBA00023136"/>
    </source>
</evidence>
<evidence type="ECO:0000256" key="5">
    <source>
        <dbReference type="SAM" id="Phobius"/>
    </source>
</evidence>
<dbReference type="InterPro" id="IPR000537">
    <property type="entry name" value="UbiA_prenyltransferase"/>
</dbReference>
<evidence type="ECO:0000256" key="3">
    <source>
        <dbReference type="ARBA" id="ARBA00022989"/>
    </source>
</evidence>
<dbReference type="Proteomes" id="UP001268864">
    <property type="component" value="Unassembled WGS sequence"/>
</dbReference>
<keyword evidence="4 5" id="KW-0472">Membrane</keyword>
<name>A0ABU2FLE3_9EURY</name>
<feature type="transmembrane region" description="Helical" evidence="5">
    <location>
        <begin position="262"/>
        <end position="280"/>
    </location>
</feature>
<proteinExistence type="predicted"/>
<accession>A0ABU2FLE3</accession>
<dbReference type="EMBL" id="JAMQOS010000001">
    <property type="protein sequence ID" value="MDS0281578.1"/>
    <property type="molecule type" value="Genomic_DNA"/>
</dbReference>
<evidence type="ECO:0000313" key="6">
    <source>
        <dbReference type="EMBL" id="MDS0281578.1"/>
    </source>
</evidence>
<keyword evidence="2 5" id="KW-0812">Transmembrane</keyword>
<feature type="transmembrane region" description="Helical" evidence="5">
    <location>
        <begin position="236"/>
        <end position="255"/>
    </location>
</feature>
<reference evidence="6 7" key="1">
    <citation type="submission" date="2022-06" db="EMBL/GenBank/DDBJ databases">
        <title>Halomicroarcula sp. a new haloarchaeum isolate from saline soil.</title>
        <authorList>
            <person name="Strakova D."/>
            <person name="Galisteo C."/>
            <person name="Sanchez-Porro C."/>
            <person name="Ventosa A."/>
        </authorList>
    </citation>
    <scope>NUCLEOTIDE SEQUENCE [LARGE SCALE GENOMIC DNA]</scope>
    <source>
        <strain evidence="6 7">S3CR25-11</strain>
    </source>
</reference>
<feature type="transmembrane region" description="Helical" evidence="5">
    <location>
        <begin position="34"/>
        <end position="60"/>
    </location>
</feature>
<gene>
    <name evidence="6" type="ORF">NDI86_05535</name>
</gene>
<protein>
    <submittedName>
        <fullName evidence="6">UbiA family prenyltransferase</fullName>
    </submittedName>
</protein>
<dbReference type="RefSeq" id="WP_310899412.1">
    <property type="nucleotide sequence ID" value="NZ_JAMQOS010000001.1"/>
</dbReference>
<evidence type="ECO:0000256" key="1">
    <source>
        <dbReference type="ARBA" id="ARBA00004651"/>
    </source>
</evidence>
<evidence type="ECO:0000256" key="2">
    <source>
        <dbReference type="ARBA" id="ARBA00022692"/>
    </source>
</evidence>
<sequence length="284" mass="29208">MAVARHESGVLGAGKALASQVHPVFMLPPLATSLFGAVLAGAADLAVAGLHALAMFFAVYTAHVKDGYVDFHVRGEDDDHPLTVGGCRGALLVSATGFLACTVGLWLLVSPLAALVTAPTWVIGYTHAPQLDLNPVGATMGYPAGIALALLGGYYAQATSFGPQVLGLAGVFLCMLTGIKIIDDETDFDYDSSIDKRTVAVVLGPRRARRLALGLFGLAMVGVVALAVALPGIPPTAAGGAAVFGAVLAVAYRAEPKLATMLLIRGSYLFLAVLVAAVWFRPLA</sequence>
<organism evidence="6 7">
    <name type="scientific">Haloarcula onubensis</name>
    <dbReference type="NCBI Taxonomy" id="2950539"/>
    <lineage>
        <taxon>Archaea</taxon>
        <taxon>Methanobacteriati</taxon>
        <taxon>Methanobacteriota</taxon>
        <taxon>Stenosarchaea group</taxon>
        <taxon>Halobacteria</taxon>
        <taxon>Halobacteriales</taxon>
        <taxon>Haloarculaceae</taxon>
        <taxon>Haloarcula</taxon>
    </lineage>
</organism>
<feature type="transmembrane region" description="Helical" evidence="5">
    <location>
        <begin position="211"/>
        <end position="230"/>
    </location>
</feature>
<keyword evidence="7" id="KW-1185">Reference proteome</keyword>
<dbReference type="Pfam" id="PF01040">
    <property type="entry name" value="UbiA"/>
    <property type="match status" value="1"/>
</dbReference>
<comment type="caution">
    <text evidence="6">The sequence shown here is derived from an EMBL/GenBank/DDBJ whole genome shotgun (WGS) entry which is preliminary data.</text>
</comment>
<feature type="transmembrane region" description="Helical" evidence="5">
    <location>
        <begin position="105"/>
        <end position="124"/>
    </location>
</feature>
<dbReference type="CDD" id="cd13956">
    <property type="entry name" value="PT_UbiA"/>
    <property type="match status" value="1"/>
</dbReference>
<feature type="transmembrane region" description="Helical" evidence="5">
    <location>
        <begin position="161"/>
        <end position="182"/>
    </location>
</feature>
<comment type="subcellular location">
    <subcellularLocation>
        <location evidence="1">Cell membrane</location>
        <topology evidence="1">Multi-pass membrane protein</topology>
    </subcellularLocation>
</comment>
<evidence type="ECO:0000313" key="7">
    <source>
        <dbReference type="Proteomes" id="UP001268864"/>
    </source>
</evidence>